<evidence type="ECO:0000313" key="2">
    <source>
        <dbReference type="Proteomes" id="UP000188354"/>
    </source>
</evidence>
<sequence length="53" mass="6148">MSTRGAHPIQEKDQLMIFLELRMIQTFGSIHQFAKDKEDVLFVTSVNQIQDLV</sequence>
<dbReference type="EMBL" id="CM007368">
    <property type="protein sequence ID" value="OIW06784.1"/>
    <property type="molecule type" value="Genomic_DNA"/>
</dbReference>
<protein>
    <submittedName>
        <fullName evidence="1">Uncharacterized protein</fullName>
    </submittedName>
</protein>
<dbReference type="Proteomes" id="UP000188354">
    <property type="component" value="Chromosome LG08"/>
</dbReference>
<dbReference type="Gramene" id="OIW06784">
    <property type="protein sequence ID" value="OIW06784"/>
    <property type="gene ID" value="TanjilG_11509"/>
</dbReference>
<organism evidence="1 2">
    <name type="scientific">Lupinus angustifolius</name>
    <name type="common">Narrow-leaved blue lupine</name>
    <dbReference type="NCBI Taxonomy" id="3871"/>
    <lineage>
        <taxon>Eukaryota</taxon>
        <taxon>Viridiplantae</taxon>
        <taxon>Streptophyta</taxon>
        <taxon>Embryophyta</taxon>
        <taxon>Tracheophyta</taxon>
        <taxon>Spermatophyta</taxon>
        <taxon>Magnoliopsida</taxon>
        <taxon>eudicotyledons</taxon>
        <taxon>Gunneridae</taxon>
        <taxon>Pentapetalae</taxon>
        <taxon>rosids</taxon>
        <taxon>fabids</taxon>
        <taxon>Fabales</taxon>
        <taxon>Fabaceae</taxon>
        <taxon>Papilionoideae</taxon>
        <taxon>50 kb inversion clade</taxon>
        <taxon>genistoids sensu lato</taxon>
        <taxon>core genistoids</taxon>
        <taxon>Genisteae</taxon>
        <taxon>Lupinus</taxon>
    </lineage>
</organism>
<accession>A0A1J7H1P4</accession>
<proteinExistence type="predicted"/>
<keyword evidence="2" id="KW-1185">Reference proteome</keyword>
<evidence type="ECO:0000313" key="1">
    <source>
        <dbReference type="EMBL" id="OIW06784.1"/>
    </source>
</evidence>
<gene>
    <name evidence="1" type="ORF">TanjilG_11509</name>
</gene>
<name>A0A1J7H1P4_LUPAN</name>
<dbReference type="AlphaFoldDB" id="A0A1J7H1P4"/>
<reference evidence="1 2" key="1">
    <citation type="journal article" date="2017" name="Plant Biotechnol. J.">
        <title>A comprehensive draft genome sequence for lupin (Lupinus angustifolius), an emerging health food: insights into plant-microbe interactions and legume evolution.</title>
        <authorList>
            <person name="Hane J.K."/>
            <person name="Ming Y."/>
            <person name="Kamphuis L.G."/>
            <person name="Nelson M.N."/>
            <person name="Garg G."/>
            <person name="Atkins C.A."/>
            <person name="Bayer P.E."/>
            <person name="Bravo A."/>
            <person name="Bringans S."/>
            <person name="Cannon S."/>
            <person name="Edwards D."/>
            <person name="Foley R."/>
            <person name="Gao L.L."/>
            <person name="Harrison M.J."/>
            <person name="Huang W."/>
            <person name="Hurgobin B."/>
            <person name="Li S."/>
            <person name="Liu C.W."/>
            <person name="McGrath A."/>
            <person name="Morahan G."/>
            <person name="Murray J."/>
            <person name="Weller J."/>
            <person name="Jian J."/>
            <person name="Singh K.B."/>
        </authorList>
    </citation>
    <scope>NUCLEOTIDE SEQUENCE [LARGE SCALE GENOMIC DNA]</scope>
    <source>
        <strain evidence="2">cv. Tanjil</strain>
        <tissue evidence="1">Whole plant</tissue>
    </source>
</reference>